<evidence type="ECO:0000256" key="3">
    <source>
        <dbReference type="ARBA" id="ARBA00012533"/>
    </source>
</evidence>
<dbReference type="PANTHER" id="PTHR14614">
    <property type="entry name" value="HEPATOCELLULAR CARCINOMA-ASSOCIATED ANTIGEN"/>
    <property type="match status" value="1"/>
</dbReference>
<dbReference type="GO" id="GO:0005634">
    <property type="term" value="C:nucleus"/>
    <property type="evidence" value="ECO:0007669"/>
    <property type="project" value="UniProtKB-SubCell"/>
</dbReference>
<keyword evidence="4" id="KW-0963">Cytoplasm</keyword>
<dbReference type="GO" id="GO:0005737">
    <property type="term" value="C:cytoplasm"/>
    <property type="evidence" value="ECO:0007669"/>
    <property type="project" value="UniProtKB-SubCell"/>
</dbReference>
<evidence type="ECO:0000256" key="8">
    <source>
        <dbReference type="ARBA" id="ARBA00023242"/>
    </source>
</evidence>
<evidence type="ECO:0000256" key="5">
    <source>
        <dbReference type="ARBA" id="ARBA00022603"/>
    </source>
</evidence>
<keyword evidence="8" id="KW-0539">Nucleus</keyword>
<dbReference type="STRING" id="5098.A0A507R291"/>
<keyword evidence="5" id="KW-0489">Methyltransferase</keyword>
<evidence type="ECO:0000256" key="4">
    <source>
        <dbReference type="ARBA" id="ARBA00022490"/>
    </source>
</evidence>
<comment type="subcellular location">
    <subcellularLocation>
        <location evidence="2">Cytoplasm</location>
    </subcellularLocation>
    <subcellularLocation>
        <location evidence="1">Nucleus</location>
    </subcellularLocation>
</comment>
<evidence type="ECO:0000256" key="6">
    <source>
        <dbReference type="ARBA" id="ARBA00022679"/>
    </source>
</evidence>
<feature type="region of interest" description="Disordered" evidence="10">
    <location>
        <begin position="212"/>
        <end position="231"/>
    </location>
</feature>
<evidence type="ECO:0000256" key="10">
    <source>
        <dbReference type="SAM" id="MobiDB-lite"/>
    </source>
</evidence>
<dbReference type="AlphaFoldDB" id="A0A507R291"/>
<dbReference type="EC" id="2.1.1.85" evidence="3"/>
<evidence type="ECO:0000313" key="11">
    <source>
        <dbReference type="EMBL" id="TQB74849.1"/>
    </source>
</evidence>
<dbReference type="Proteomes" id="UP000319663">
    <property type="component" value="Unassembled WGS sequence"/>
</dbReference>
<evidence type="ECO:0000256" key="9">
    <source>
        <dbReference type="ARBA" id="ARBA00038126"/>
    </source>
</evidence>
<reference evidence="11 12" key="1">
    <citation type="submission" date="2019-06" db="EMBL/GenBank/DDBJ databases">
        <title>Wine fermentation using esterase from Monascus purpureus.</title>
        <authorList>
            <person name="Geng C."/>
            <person name="Zhang Y."/>
        </authorList>
    </citation>
    <scope>NUCLEOTIDE SEQUENCE [LARGE SCALE GENOMIC DNA]</scope>
    <source>
        <strain evidence="11">HQ1</strain>
    </source>
</reference>
<dbReference type="GO" id="GO:0018064">
    <property type="term" value="F:protein-L-histidine N-tele-methyltransferase activity"/>
    <property type="evidence" value="ECO:0007669"/>
    <property type="project" value="UniProtKB-EC"/>
</dbReference>
<dbReference type="InterPro" id="IPR019410">
    <property type="entry name" value="Methyltransf_16"/>
</dbReference>
<dbReference type="GO" id="GO:0032259">
    <property type="term" value="P:methylation"/>
    <property type="evidence" value="ECO:0007669"/>
    <property type="project" value="UniProtKB-KW"/>
</dbReference>
<evidence type="ECO:0000313" key="12">
    <source>
        <dbReference type="Proteomes" id="UP000319663"/>
    </source>
</evidence>
<evidence type="ECO:0000256" key="7">
    <source>
        <dbReference type="ARBA" id="ARBA00022691"/>
    </source>
</evidence>
<name>A0A507R291_MONPU</name>
<gene>
    <name evidence="11" type="ORF">MPDQ_004080</name>
</gene>
<dbReference type="Gene3D" id="3.40.50.150">
    <property type="entry name" value="Vaccinia Virus protein VP39"/>
    <property type="match status" value="1"/>
</dbReference>
<organism evidence="11 12">
    <name type="scientific">Monascus purpureus</name>
    <name type="common">Red mold</name>
    <name type="synonym">Monascus anka</name>
    <dbReference type="NCBI Taxonomy" id="5098"/>
    <lineage>
        <taxon>Eukaryota</taxon>
        <taxon>Fungi</taxon>
        <taxon>Dikarya</taxon>
        <taxon>Ascomycota</taxon>
        <taxon>Pezizomycotina</taxon>
        <taxon>Eurotiomycetes</taxon>
        <taxon>Eurotiomycetidae</taxon>
        <taxon>Eurotiales</taxon>
        <taxon>Aspergillaceae</taxon>
        <taxon>Monascus</taxon>
    </lineage>
</organism>
<keyword evidence="6" id="KW-0808">Transferase</keyword>
<keyword evidence="12" id="KW-1185">Reference proteome</keyword>
<dbReference type="EMBL" id="VIFY01000026">
    <property type="protein sequence ID" value="TQB74849.1"/>
    <property type="molecule type" value="Genomic_DNA"/>
</dbReference>
<sequence length="374" mass="40865">MASTFSFGFSGDDIDEEDAVLNNLSAGDAPAQGQSATADLPRLVQAEKHNMREWLSDLPSQIFYNRLPIRTSKGRSLIVARREVFDIRAQLMAEDSVGQDHGELIAGLEEGDLKPNFYEGGFKTWECALDLAKLVVDEDFGGVTATTSEEDANGGPEDFHIIELGAGTAVPSLALFAELLSQPHPDYNDDVLHLVTLPNLLLTWKNSISSQEASEASTTGHHPETHPQKQEDELDITAELVESFQRDLADRDIVVNFISGAWSSAFVDLVLPSTNRGKKFQTLILASETIYSPSSLGAFSETLLELLHRSTTAKNTSRALVAAKKVYFGVGGGVDEFLSVLKDVGGDRLDIQEKRDIKMEGVGRLILEITESER</sequence>
<evidence type="ECO:0000256" key="1">
    <source>
        <dbReference type="ARBA" id="ARBA00004123"/>
    </source>
</evidence>
<proteinExistence type="inferred from homology"/>
<evidence type="ECO:0000256" key="2">
    <source>
        <dbReference type="ARBA" id="ARBA00004496"/>
    </source>
</evidence>
<accession>A0A507R291</accession>
<comment type="caution">
    <text evidence="11">The sequence shown here is derived from an EMBL/GenBank/DDBJ whole genome shotgun (WGS) entry which is preliminary data.</text>
</comment>
<feature type="compositionally biased region" description="Basic and acidic residues" evidence="10">
    <location>
        <begin position="221"/>
        <end position="231"/>
    </location>
</feature>
<dbReference type="PANTHER" id="PTHR14614:SF39">
    <property type="entry name" value="HISTIDINE PROTEIN METHYLTRANSFERASE 1 HOMOLOG"/>
    <property type="match status" value="1"/>
</dbReference>
<comment type="similarity">
    <text evidence="9">Belongs to the methyltransferase superfamily. METTL18 family.</text>
</comment>
<protein>
    <recommendedName>
        <fullName evidence="3">protein-histidine N-methyltransferase</fullName>
        <ecNumber evidence="3">2.1.1.85</ecNumber>
    </recommendedName>
</protein>
<keyword evidence="7" id="KW-0949">S-adenosyl-L-methionine</keyword>
<dbReference type="InterPro" id="IPR029063">
    <property type="entry name" value="SAM-dependent_MTases_sf"/>
</dbReference>